<reference evidence="1 2" key="1">
    <citation type="submission" date="2016-10" db="EMBL/GenBank/DDBJ databases">
        <authorList>
            <person name="de Groot N.N."/>
        </authorList>
    </citation>
    <scope>NUCLEOTIDE SEQUENCE [LARGE SCALE GENOMIC DNA]</scope>
    <source>
        <strain evidence="1 2">DSM 43941</strain>
    </source>
</reference>
<dbReference type="AlphaFoldDB" id="A0A1H1WG11"/>
<dbReference type="InterPro" id="IPR011989">
    <property type="entry name" value="ARM-like"/>
</dbReference>
<dbReference type="Proteomes" id="UP000198688">
    <property type="component" value="Chromosome I"/>
</dbReference>
<dbReference type="Gene3D" id="1.25.10.10">
    <property type="entry name" value="Leucine-rich Repeat Variant"/>
    <property type="match status" value="1"/>
</dbReference>
<accession>A0A1H1WG11</accession>
<dbReference type="SUPFAM" id="SSF48371">
    <property type="entry name" value="ARM repeat"/>
    <property type="match status" value="1"/>
</dbReference>
<evidence type="ECO:0000313" key="2">
    <source>
        <dbReference type="Proteomes" id="UP000198688"/>
    </source>
</evidence>
<dbReference type="InterPro" id="IPR016024">
    <property type="entry name" value="ARM-type_fold"/>
</dbReference>
<organism evidence="1 2">
    <name type="scientific">Actinoplanes derwentensis</name>
    <dbReference type="NCBI Taxonomy" id="113562"/>
    <lineage>
        <taxon>Bacteria</taxon>
        <taxon>Bacillati</taxon>
        <taxon>Actinomycetota</taxon>
        <taxon>Actinomycetes</taxon>
        <taxon>Micromonosporales</taxon>
        <taxon>Micromonosporaceae</taxon>
        <taxon>Actinoplanes</taxon>
    </lineage>
</organism>
<keyword evidence="2" id="KW-1185">Reference proteome</keyword>
<gene>
    <name evidence="1" type="ORF">SAMN04489716_2096</name>
</gene>
<protein>
    <submittedName>
        <fullName evidence="1">HEAT repeat-containing protein</fullName>
    </submittedName>
</protein>
<dbReference type="STRING" id="113562.SAMN04489716_2096"/>
<dbReference type="Pfam" id="PF13646">
    <property type="entry name" value="HEAT_2"/>
    <property type="match status" value="1"/>
</dbReference>
<name>A0A1H1WG11_9ACTN</name>
<sequence>MAGSLPLELLLRSARREVEDDDGDAAMPSLVALQGRATREVFDRACALVVDPEVVLRELGVRILRELGDEQPDGFRPFRGETVALMRARLALEPDPGVVRWIVSALGWHRDREALPEVVALAGHPDVRVRFHVAAALPGLVDRERVEPAAAEALFRLCHDEDADIRYYALYAVTREIGGLDVEAVTALVVGLADDADEQVRAMAVAHREAIGVVRELLDGVVEPGRRERLIGPVLVELAWAEDDADLLEDLITDSDLAERLVRWWAGRD</sequence>
<dbReference type="EMBL" id="LT629758">
    <property type="protein sequence ID" value="SDS96043.1"/>
    <property type="molecule type" value="Genomic_DNA"/>
</dbReference>
<evidence type="ECO:0000313" key="1">
    <source>
        <dbReference type="EMBL" id="SDS96043.1"/>
    </source>
</evidence>
<proteinExistence type="predicted"/>